<feature type="transmembrane region" description="Helical" evidence="1">
    <location>
        <begin position="61"/>
        <end position="79"/>
    </location>
</feature>
<dbReference type="EMBL" id="JARGEQ010000101">
    <property type="protein sequence ID" value="MDF1586946.1"/>
    <property type="molecule type" value="Genomic_DNA"/>
</dbReference>
<evidence type="ECO:0000313" key="3">
    <source>
        <dbReference type="EMBL" id="MDF1586946.1"/>
    </source>
</evidence>
<feature type="domain" description="DUF1206" evidence="2">
    <location>
        <begin position="94"/>
        <end position="165"/>
    </location>
</feature>
<dbReference type="InterPro" id="IPR009597">
    <property type="entry name" value="DUF1206"/>
</dbReference>
<accession>A0AAP4D711</accession>
<protein>
    <submittedName>
        <fullName evidence="3">DUF1206 domain-containing protein</fullName>
    </submittedName>
</protein>
<evidence type="ECO:0000256" key="1">
    <source>
        <dbReference type="SAM" id="Phobius"/>
    </source>
</evidence>
<dbReference type="RefSeq" id="WP_327789368.1">
    <property type="nucleotide sequence ID" value="NZ_JARGEQ010000101.1"/>
</dbReference>
<organism evidence="3 4">
    <name type="scientific">Marinimicrococcus flavescens</name>
    <dbReference type="NCBI Taxonomy" id="3031815"/>
    <lineage>
        <taxon>Bacteria</taxon>
        <taxon>Pseudomonadati</taxon>
        <taxon>Pseudomonadota</taxon>
        <taxon>Alphaproteobacteria</taxon>
        <taxon>Geminicoccales</taxon>
        <taxon>Geminicoccaceae</taxon>
        <taxon>Marinimicrococcus</taxon>
    </lineage>
</organism>
<dbReference type="Proteomes" id="UP001301140">
    <property type="component" value="Unassembled WGS sequence"/>
</dbReference>
<keyword evidence="1" id="KW-0472">Membrane</keyword>
<feature type="domain" description="DUF1206" evidence="2">
    <location>
        <begin position="17"/>
        <end position="83"/>
    </location>
</feature>
<reference evidence="3 4" key="1">
    <citation type="submission" date="2023-03" db="EMBL/GenBank/DDBJ databases">
        <title>YIM 152171 draft genome.</title>
        <authorList>
            <person name="Yang Z."/>
        </authorList>
    </citation>
    <scope>NUCLEOTIDE SEQUENCE [LARGE SCALE GENOMIC DNA]</scope>
    <source>
        <strain evidence="3 4">YIM 152171</strain>
    </source>
</reference>
<keyword evidence="1" id="KW-1133">Transmembrane helix</keyword>
<feature type="transmembrane region" description="Helical" evidence="1">
    <location>
        <begin position="230"/>
        <end position="251"/>
    </location>
</feature>
<feature type="domain" description="DUF1206" evidence="2">
    <location>
        <begin position="187"/>
        <end position="256"/>
    </location>
</feature>
<evidence type="ECO:0000313" key="4">
    <source>
        <dbReference type="Proteomes" id="UP001301140"/>
    </source>
</evidence>
<feature type="transmembrane region" description="Helical" evidence="1">
    <location>
        <begin position="23"/>
        <end position="41"/>
    </location>
</feature>
<feature type="transmembrane region" description="Helical" evidence="1">
    <location>
        <begin position="140"/>
        <end position="168"/>
    </location>
</feature>
<feature type="transmembrane region" description="Helical" evidence="1">
    <location>
        <begin position="189"/>
        <end position="210"/>
    </location>
</feature>
<feature type="transmembrane region" description="Helical" evidence="1">
    <location>
        <begin position="100"/>
        <end position="120"/>
    </location>
</feature>
<keyword evidence="1" id="KW-0812">Transmembrane</keyword>
<sequence length="262" mass="27082">MQAPEEAHEALEKGARLGYGARGLVYLIVGSFALLAALGRGGTTDTQGALRTLLSQPFGKILLALVALGLLAHALWRLLMAVRNPEGRHVAARAGYLGSFLGNMALALFAGSLALPGMIGRPGGSGGSGDWTAMLMSQPFGQWLVGAAGAVAIGVGVAFAVVAVRASFERQLDERACHPAIRTICRAGILSRGVVAALVGGFLIIAAWQADPAEAKGLAAALAALRQQPYGPWLLGAVALGLVAFAFYSLVAARYRRIQTRA</sequence>
<name>A0AAP4D711_9PROT</name>
<evidence type="ECO:0000259" key="2">
    <source>
        <dbReference type="Pfam" id="PF06724"/>
    </source>
</evidence>
<dbReference type="Pfam" id="PF06724">
    <property type="entry name" value="DUF1206"/>
    <property type="match status" value="3"/>
</dbReference>
<gene>
    <name evidence="3" type="ORF">PZ740_11215</name>
</gene>
<comment type="caution">
    <text evidence="3">The sequence shown here is derived from an EMBL/GenBank/DDBJ whole genome shotgun (WGS) entry which is preliminary data.</text>
</comment>
<dbReference type="AlphaFoldDB" id="A0AAP4D711"/>
<keyword evidence="4" id="KW-1185">Reference proteome</keyword>
<proteinExistence type="predicted"/>